<evidence type="ECO:0000256" key="5">
    <source>
        <dbReference type="ARBA" id="ARBA00022679"/>
    </source>
</evidence>
<reference evidence="14 15" key="1">
    <citation type="submission" date="2016-10" db="EMBL/GenBank/DDBJ databases">
        <authorList>
            <person name="de Groot N.N."/>
        </authorList>
    </citation>
    <scope>NUCLEOTIDE SEQUENCE [LARGE SCALE GENOMIC DNA]</scope>
    <source>
        <strain evidence="14 15">DSM 29619</strain>
    </source>
</reference>
<evidence type="ECO:0000256" key="6">
    <source>
        <dbReference type="ARBA" id="ARBA00022741"/>
    </source>
</evidence>
<keyword evidence="6" id="KW-0547">Nucleotide-binding</keyword>
<evidence type="ECO:0000256" key="12">
    <source>
        <dbReference type="ARBA" id="ARBA00033413"/>
    </source>
</evidence>
<feature type="domain" description="7,8-dihydro-6-hydroxymethylpterin-pyrophosphokinase" evidence="13">
    <location>
        <begin position="92"/>
        <end position="103"/>
    </location>
</feature>
<dbReference type="GO" id="GO:0016301">
    <property type="term" value="F:kinase activity"/>
    <property type="evidence" value="ECO:0007669"/>
    <property type="project" value="UniProtKB-KW"/>
</dbReference>
<evidence type="ECO:0000313" key="15">
    <source>
        <dbReference type="Proteomes" id="UP000231644"/>
    </source>
</evidence>
<dbReference type="InterPro" id="IPR000550">
    <property type="entry name" value="Hppk"/>
</dbReference>
<evidence type="ECO:0000256" key="7">
    <source>
        <dbReference type="ARBA" id="ARBA00022777"/>
    </source>
</evidence>
<dbReference type="PANTHER" id="PTHR43071:SF1">
    <property type="entry name" value="2-AMINO-4-HYDROXY-6-HYDROXYMETHYLDIHYDROPTERIDINE PYROPHOSPHOKINASE"/>
    <property type="match status" value="1"/>
</dbReference>
<keyword evidence="7 14" id="KW-0418">Kinase</keyword>
<dbReference type="NCBIfam" id="TIGR01498">
    <property type="entry name" value="folK"/>
    <property type="match status" value="1"/>
</dbReference>
<evidence type="ECO:0000313" key="14">
    <source>
        <dbReference type="EMBL" id="SFC26601.1"/>
    </source>
</evidence>
<dbReference type="AlphaFoldDB" id="A0A1I1HRW0"/>
<comment type="similarity">
    <text evidence="2">Belongs to the HPPK family.</text>
</comment>
<proteinExistence type="inferred from homology"/>
<protein>
    <recommendedName>
        <fullName evidence="4">2-amino-4-hydroxy-6-hydroxymethyldihydropteridine pyrophosphokinase</fullName>
        <ecNumber evidence="3">2.7.6.3</ecNumber>
    </recommendedName>
    <alternativeName>
        <fullName evidence="11">6-hydroxymethyl-7,8-dihydropterin pyrophosphokinase</fullName>
    </alternativeName>
    <alternativeName>
        <fullName evidence="12">7,8-dihydro-6-hydroxymethylpterin-pyrophosphokinase</fullName>
    </alternativeName>
</protein>
<comment type="function">
    <text evidence="10">Catalyzes the transfer of pyrophosphate from adenosine triphosphate (ATP) to 6-hydroxymethyl-7,8-dihydropterin, an enzymatic step in folate biosynthesis pathway.</text>
</comment>
<dbReference type="STRING" id="517719.SAMN05421762_0358"/>
<dbReference type="InterPro" id="IPR035907">
    <property type="entry name" value="Hppk_sf"/>
</dbReference>
<keyword evidence="9" id="KW-0289">Folate biosynthesis</keyword>
<dbReference type="Proteomes" id="UP000231644">
    <property type="component" value="Unassembled WGS sequence"/>
</dbReference>
<dbReference type="OrthoDB" id="9808041at2"/>
<dbReference type="UniPathway" id="UPA00077">
    <property type="reaction ID" value="UER00155"/>
</dbReference>
<evidence type="ECO:0000256" key="3">
    <source>
        <dbReference type="ARBA" id="ARBA00013253"/>
    </source>
</evidence>
<accession>A0A1I1HRW0</accession>
<evidence type="ECO:0000256" key="2">
    <source>
        <dbReference type="ARBA" id="ARBA00005810"/>
    </source>
</evidence>
<dbReference type="PROSITE" id="PS00794">
    <property type="entry name" value="HPPK"/>
    <property type="match status" value="1"/>
</dbReference>
<dbReference type="PANTHER" id="PTHR43071">
    <property type="entry name" value="2-AMINO-4-HYDROXY-6-HYDROXYMETHYLDIHYDROPTERIDINE PYROPHOSPHOKINASE"/>
    <property type="match status" value="1"/>
</dbReference>
<dbReference type="GO" id="GO:0003848">
    <property type="term" value="F:2-amino-4-hydroxy-6-hydroxymethyldihydropteridine diphosphokinase activity"/>
    <property type="evidence" value="ECO:0007669"/>
    <property type="project" value="UniProtKB-EC"/>
</dbReference>
<name>A0A1I1HRW0_9RHOB</name>
<dbReference type="RefSeq" id="WP_093449613.1">
    <property type="nucleotide sequence ID" value="NZ_CAXQIN010000164.1"/>
</dbReference>
<dbReference type="GO" id="GO:0005524">
    <property type="term" value="F:ATP binding"/>
    <property type="evidence" value="ECO:0007669"/>
    <property type="project" value="UniProtKB-KW"/>
</dbReference>
<evidence type="ECO:0000256" key="9">
    <source>
        <dbReference type="ARBA" id="ARBA00022909"/>
    </source>
</evidence>
<dbReference type="CDD" id="cd00483">
    <property type="entry name" value="HPPK"/>
    <property type="match status" value="1"/>
</dbReference>
<evidence type="ECO:0000259" key="13">
    <source>
        <dbReference type="PROSITE" id="PS00794"/>
    </source>
</evidence>
<evidence type="ECO:0000256" key="4">
    <source>
        <dbReference type="ARBA" id="ARBA00016218"/>
    </source>
</evidence>
<organism evidence="14 15">
    <name type="scientific">Pseudooceanicola nitratireducens</name>
    <dbReference type="NCBI Taxonomy" id="517719"/>
    <lineage>
        <taxon>Bacteria</taxon>
        <taxon>Pseudomonadati</taxon>
        <taxon>Pseudomonadota</taxon>
        <taxon>Alphaproteobacteria</taxon>
        <taxon>Rhodobacterales</taxon>
        <taxon>Paracoccaceae</taxon>
        <taxon>Pseudooceanicola</taxon>
    </lineage>
</organism>
<keyword evidence="5" id="KW-0808">Transferase</keyword>
<keyword evidence="15" id="KW-1185">Reference proteome</keyword>
<dbReference type="GO" id="GO:0046654">
    <property type="term" value="P:tetrahydrofolate biosynthetic process"/>
    <property type="evidence" value="ECO:0007669"/>
    <property type="project" value="UniProtKB-UniPathway"/>
</dbReference>
<gene>
    <name evidence="14" type="ORF">SAMN05421762_0358</name>
</gene>
<evidence type="ECO:0000256" key="8">
    <source>
        <dbReference type="ARBA" id="ARBA00022840"/>
    </source>
</evidence>
<dbReference type="EC" id="2.7.6.3" evidence="3"/>
<dbReference type="Gene3D" id="3.30.70.560">
    <property type="entry name" value="7,8-Dihydro-6-hydroxymethylpterin-pyrophosphokinase HPPK"/>
    <property type="match status" value="1"/>
</dbReference>
<dbReference type="EMBL" id="FOLX01000001">
    <property type="protein sequence ID" value="SFC26601.1"/>
    <property type="molecule type" value="Genomic_DNA"/>
</dbReference>
<keyword evidence="8" id="KW-0067">ATP-binding</keyword>
<dbReference type="SUPFAM" id="SSF55083">
    <property type="entry name" value="6-hydroxymethyl-7,8-dihydropterin pyrophosphokinase, HPPK"/>
    <property type="match status" value="1"/>
</dbReference>
<sequence>MTLSKIVAIGGNQPTRDTDVLETLQLAVAEIKNLPGRVEKISSYYQTPAYPVGAGPDFVNAALIVDSPLSSHKFLNELHKIEVSLGRVRRDRWGARVVDLDLIADGGQVLPDIDTWRRWHDLAPDRQQVETPDQLILPHPRMQNRSFVLVPLVEICPEWVHPVLGRTIAEMHADLTEEDRNSVVKLGDRACQ</sequence>
<comment type="pathway">
    <text evidence="1">Cofactor biosynthesis; tetrahydrofolate biosynthesis; 2-amino-4-hydroxy-6-hydroxymethyl-7,8-dihydropteridine diphosphate from 7,8-dihydroneopterin triphosphate: step 4/4.</text>
</comment>
<dbReference type="GO" id="GO:0046656">
    <property type="term" value="P:folic acid biosynthetic process"/>
    <property type="evidence" value="ECO:0007669"/>
    <property type="project" value="UniProtKB-KW"/>
</dbReference>
<evidence type="ECO:0000256" key="11">
    <source>
        <dbReference type="ARBA" id="ARBA00029766"/>
    </source>
</evidence>
<evidence type="ECO:0000256" key="1">
    <source>
        <dbReference type="ARBA" id="ARBA00005051"/>
    </source>
</evidence>
<evidence type="ECO:0000256" key="10">
    <source>
        <dbReference type="ARBA" id="ARBA00029409"/>
    </source>
</evidence>
<dbReference type="Pfam" id="PF01288">
    <property type="entry name" value="HPPK"/>
    <property type="match status" value="1"/>
</dbReference>